<keyword evidence="2" id="KW-1185">Reference proteome</keyword>
<protein>
    <submittedName>
        <fullName evidence="1">Uncharacterized protein</fullName>
    </submittedName>
</protein>
<comment type="caution">
    <text evidence="1">The sequence shown here is derived from an EMBL/GenBank/DDBJ whole genome shotgun (WGS) entry which is preliminary data.</text>
</comment>
<organism evidence="1 2">
    <name type="scientific">Lederbergia citri</name>
    <dbReference type="NCBI Taxonomy" id="2833580"/>
    <lineage>
        <taxon>Bacteria</taxon>
        <taxon>Bacillati</taxon>
        <taxon>Bacillota</taxon>
        <taxon>Bacilli</taxon>
        <taxon>Bacillales</taxon>
        <taxon>Bacillaceae</taxon>
        <taxon>Lederbergia</taxon>
    </lineage>
</organism>
<evidence type="ECO:0000313" key="1">
    <source>
        <dbReference type="EMBL" id="MBS4195377.1"/>
    </source>
</evidence>
<dbReference type="AlphaFoldDB" id="A0A942YGC0"/>
<dbReference type="EMBL" id="JAGYPG010000002">
    <property type="protein sequence ID" value="MBS4195377.1"/>
    <property type="molecule type" value="Genomic_DNA"/>
</dbReference>
<gene>
    <name evidence="1" type="ORF">KHA97_09950</name>
</gene>
<proteinExistence type="predicted"/>
<name>A0A942YGC0_9BACI</name>
<dbReference type="Proteomes" id="UP000681414">
    <property type="component" value="Unassembled WGS sequence"/>
</dbReference>
<accession>A0A942YGC0</accession>
<evidence type="ECO:0000313" key="2">
    <source>
        <dbReference type="Proteomes" id="UP000681414"/>
    </source>
</evidence>
<reference evidence="1 2" key="1">
    <citation type="submission" date="2021-05" db="EMBL/GenBank/DDBJ databases">
        <title>Novel Bacillus species.</title>
        <authorList>
            <person name="Liu G."/>
        </authorList>
    </citation>
    <scope>NUCLEOTIDE SEQUENCE [LARGE SCALE GENOMIC DNA]</scope>
    <source>
        <strain evidence="2">FJAT-49780</strain>
    </source>
</reference>
<sequence>MKKDNLIFIEEAMRFPEVIRLVSEASDRLWFKVNDVTSFEHTCYRNIGLALVNEKVRSVAGIATRIISRAEAWHVKNRGKEAIMSLESLAGYDDEGSLLVYEIVDAMANTERQVVSEIRQKEIATFLAEGDDFKVAILNAWADGYENESELSRVLANSFGGKSSYIRRQIQRFRKECKKRLIAA</sequence>
<dbReference type="RefSeq" id="WP_213124599.1">
    <property type="nucleotide sequence ID" value="NZ_JAGYPG010000002.1"/>
</dbReference>